<dbReference type="GO" id="GO:0003964">
    <property type="term" value="F:RNA-directed DNA polymerase activity"/>
    <property type="evidence" value="ECO:0007669"/>
    <property type="project" value="UniProtKB-EC"/>
</dbReference>
<feature type="non-terminal residue" evidence="1">
    <location>
        <position position="1"/>
    </location>
</feature>
<keyword evidence="1" id="KW-0808">Transferase</keyword>
<dbReference type="InParanoid" id="G0QM62"/>
<dbReference type="eggNOG" id="ENOG502T3WE">
    <property type="taxonomic scope" value="Eukaryota"/>
</dbReference>
<protein>
    <submittedName>
        <fullName evidence="1">Telomerase component p95, putative</fullName>
        <ecNumber evidence="1">2.7.7.49</ecNumber>
    </submittedName>
</protein>
<accession>G0QM62</accession>
<evidence type="ECO:0000313" key="2">
    <source>
        <dbReference type="Proteomes" id="UP000008983"/>
    </source>
</evidence>
<proteinExistence type="predicted"/>
<dbReference type="RefSeq" id="XP_004037679.1">
    <property type="nucleotide sequence ID" value="XM_004037631.1"/>
</dbReference>
<dbReference type="Proteomes" id="UP000008983">
    <property type="component" value="Unassembled WGS sequence"/>
</dbReference>
<keyword evidence="2" id="KW-1185">Reference proteome</keyword>
<dbReference type="EC" id="2.7.7.49" evidence="1"/>
<gene>
    <name evidence="1" type="ORF">IMG5_045070</name>
</gene>
<name>G0QM62_ICHMU</name>
<dbReference type="AlphaFoldDB" id="G0QM62"/>
<dbReference type="GeneID" id="14909878"/>
<reference evidence="1 2" key="1">
    <citation type="submission" date="2011-07" db="EMBL/GenBank/DDBJ databases">
        <authorList>
            <person name="Coyne R."/>
            <person name="Brami D."/>
            <person name="Johnson J."/>
            <person name="Hostetler J."/>
            <person name="Hannick L."/>
            <person name="Clark T."/>
            <person name="Cassidy-Hanley D."/>
            <person name="Inman J."/>
        </authorList>
    </citation>
    <scope>NUCLEOTIDE SEQUENCE [LARGE SCALE GENOMIC DNA]</scope>
    <source>
        <strain evidence="1 2">G5</strain>
    </source>
</reference>
<keyword evidence="1" id="KW-0548">Nucleotidyltransferase</keyword>
<dbReference type="InterPro" id="IPR032675">
    <property type="entry name" value="LRR_dom_sf"/>
</dbReference>
<dbReference type="Gene3D" id="3.80.10.10">
    <property type="entry name" value="Ribonuclease Inhibitor"/>
    <property type="match status" value="1"/>
</dbReference>
<dbReference type="EMBL" id="GL983397">
    <property type="protein sequence ID" value="EGR33693.1"/>
    <property type="molecule type" value="Genomic_DNA"/>
</dbReference>
<evidence type="ECO:0000313" key="1">
    <source>
        <dbReference type="EMBL" id="EGR33693.1"/>
    </source>
</evidence>
<sequence length="206" mass="24746">SIQFENSKKENQQFFEQLKQLRYLENLSLEMFYNQQILDSLSDFIRNNQSLKNLQLVKIVQFNQYNLDIKQICEAIQNHKNIIQVIFSFKNEQNEIVQKENESIWQNEKIQKFYAPIANCIQNCQNSLNVVELYEDKINEEGISLILKQVENNDKTMYLRFKSCLNNQVNQCSEVFQQQYYQCCLKGKIIKTYFYMPNCIYSIYKS</sequence>
<dbReference type="SUPFAM" id="SSF52047">
    <property type="entry name" value="RNI-like"/>
    <property type="match status" value="1"/>
</dbReference>
<organism evidence="1 2">
    <name type="scientific">Ichthyophthirius multifiliis</name>
    <name type="common">White spot disease agent</name>
    <name type="synonym">Ich</name>
    <dbReference type="NCBI Taxonomy" id="5932"/>
    <lineage>
        <taxon>Eukaryota</taxon>
        <taxon>Sar</taxon>
        <taxon>Alveolata</taxon>
        <taxon>Ciliophora</taxon>
        <taxon>Intramacronucleata</taxon>
        <taxon>Oligohymenophorea</taxon>
        <taxon>Hymenostomatida</taxon>
        <taxon>Ophryoglenina</taxon>
        <taxon>Ichthyophthirius</taxon>
    </lineage>
</organism>